<evidence type="ECO:0000313" key="3">
    <source>
        <dbReference type="Proteomes" id="UP000054815"/>
    </source>
</evidence>
<dbReference type="Gene3D" id="3.10.10.10">
    <property type="entry name" value="HIV Type 1 Reverse Transcriptase, subunit A, domain 1"/>
    <property type="match status" value="1"/>
</dbReference>
<evidence type="ECO:0000313" key="2">
    <source>
        <dbReference type="EMBL" id="KRX87524.1"/>
    </source>
</evidence>
<comment type="caution">
    <text evidence="2">The sequence shown here is derived from an EMBL/GenBank/DDBJ whole genome shotgun (WGS) entry which is preliminary data.</text>
</comment>
<dbReference type="AlphaFoldDB" id="A0A0V0XI13"/>
<organism evidence="2 3">
    <name type="scientific">Trichinella pseudospiralis</name>
    <name type="common">Parasitic roundworm</name>
    <dbReference type="NCBI Taxonomy" id="6337"/>
    <lineage>
        <taxon>Eukaryota</taxon>
        <taxon>Metazoa</taxon>
        <taxon>Ecdysozoa</taxon>
        <taxon>Nematoda</taxon>
        <taxon>Enoplea</taxon>
        <taxon>Dorylaimia</taxon>
        <taxon>Trichinellida</taxon>
        <taxon>Trichinellidae</taxon>
        <taxon>Trichinella</taxon>
    </lineage>
</organism>
<dbReference type="InterPro" id="IPR043502">
    <property type="entry name" value="DNA/RNA_pol_sf"/>
</dbReference>
<accession>A0A0V0XI13</accession>
<evidence type="ECO:0000256" key="1">
    <source>
        <dbReference type="SAM" id="MobiDB-lite"/>
    </source>
</evidence>
<dbReference type="EMBL" id="JYDU01000282">
    <property type="protein sequence ID" value="KRX87524.1"/>
    <property type="molecule type" value="Genomic_DNA"/>
</dbReference>
<evidence type="ECO:0008006" key="4">
    <source>
        <dbReference type="Google" id="ProtNLM"/>
    </source>
</evidence>
<protein>
    <recommendedName>
        <fullName evidence="4">Transposon Ty3-I Gag-Pol polyprotein</fullName>
    </recommendedName>
</protein>
<sequence>MPVVFGRRQPIQLADGRKMAAFVWELLSCSCGDGRGHLRLWLWRSWWSLTSQIQIVWAPCYGAWTSGLARWSREGGTGEPGHKPHRNGLGSAHKTTAAPLPSRTAVCHGTLSWSNAGIWRDRACILALEFTGALVRKKDGSPRFCVDYRRLNAVIRVDAQPLLYIDDT</sequence>
<proteinExistence type="predicted"/>
<feature type="region of interest" description="Disordered" evidence="1">
    <location>
        <begin position="73"/>
        <end position="92"/>
    </location>
</feature>
<gene>
    <name evidence="2" type="ORF">T4E_1628</name>
</gene>
<dbReference type="SUPFAM" id="SSF56672">
    <property type="entry name" value="DNA/RNA polymerases"/>
    <property type="match status" value="1"/>
</dbReference>
<name>A0A0V0XI13_TRIPS</name>
<reference evidence="2 3" key="1">
    <citation type="submission" date="2015-01" db="EMBL/GenBank/DDBJ databases">
        <title>Evolution of Trichinella species and genotypes.</title>
        <authorList>
            <person name="Korhonen P.K."/>
            <person name="Edoardo P."/>
            <person name="Giuseppe L.R."/>
            <person name="Gasser R.B."/>
        </authorList>
    </citation>
    <scope>NUCLEOTIDE SEQUENCE [LARGE SCALE GENOMIC DNA]</scope>
    <source>
        <strain evidence="2">ISS141</strain>
    </source>
</reference>
<dbReference type="Proteomes" id="UP000054815">
    <property type="component" value="Unassembled WGS sequence"/>
</dbReference>